<dbReference type="Proteomes" id="UP001152130">
    <property type="component" value="Unassembled WGS sequence"/>
</dbReference>
<comment type="caution">
    <text evidence="1">The sequence shown here is derived from an EMBL/GenBank/DDBJ whole genome shotgun (WGS) entry which is preliminary data.</text>
</comment>
<proteinExistence type="predicted"/>
<name>A0A9W8PUW0_9HYPO</name>
<keyword evidence="2" id="KW-1185">Reference proteome</keyword>
<protein>
    <submittedName>
        <fullName evidence="1">Uncharacterized protein</fullName>
    </submittedName>
</protein>
<sequence length="150" mass="16110">MCHQENLTPPASPIQEVDLPGGILEAEAEKIPCKCWCNCGRLVWATHSSICYPCKENCSSVGLQNSNEGSLDALVTNDSVKAPASQTHGVDLPGGIIQVANPQCQCICGCKRVVQDTRRMICNPCKQNCESDSDSEDLIAKDSVKDCPSD</sequence>
<organism evidence="1 2">
    <name type="scientific">Fusarium irregulare</name>
    <dbReference type="NCBI Taxonomy" id="2494466"/>
    <lineage>
        <taxon>Eukaryota</taxon>
        <taxon>Fungi</taxon>
        <taxon>Dikarya</taxon>
        <taxon>Ascomycota</taxon>
        <taxon>Pezizomycotina</taxon>
        <taxon>Sordariomycetes</taxon>
        <taxon>Hypocreomycetidae</taxon>
        <taxon>Hypocreales</taxon>
        <taxon>Nectriaceae</taxon>
        <taxon>Fusarium</taxon>
        <taxon>Fusarium incarnatum-equiseti species complex</taxon>
    </lineage>
</organism>
<accession>A0A9W8PUW0</accession>
<gene>
    <name evidence="1" type="ORF">NW766_003770</name>
</gene>
<evidence type="ECO:0000313" key="1">
    <source>
        <dbReference type="EMBL" id="KAJ4017701.1"/>
    </source>
</evidence>
<evidence type="ECO:0000313" key="2">
    <source>
        <dbReference type="Proteomes" id="UP001152130"/>
    </source>
</evidence>
<dbReference type="EMBL" id="JAPDHF010000005">
    <property type="protein sequence ID" value="KAJ4017701.1"/>
    <property type="molecule type" value="Genomic_DNA"/>
</dbReference>
<reference evidence="1" key="1">
    <citation type="submission" date="2022-10" db="EMBL/GenBank/DDBJ databases">
        <title>Fusarium specimens isolated from Avocado Roots.</title>
        <authorList>
            <person name="Stajich J."/>
            <person name="Roper C."/>
            <person name="Heimlech-Rivalta G."/>
        </authorList>
    </citation>
    <scope>NUCLEOTIDE SEQUENCE</scope>
    <source>
        <strain evidence="1">CF00143</strain>
    </source>
</reference>
<dbReference type="AlphaFoldDB" id="A0A9W8PUW0"/>